<sequence>MVENKEDPTAKALDTLKPYVTQLSFGSVMGFCSGYALKKVGKAAAVVVGCGFIGLQTCVSFGYLKIDWARISEDAQKKLDKTGDGKLDMEDAKIYWQKLKILLTENLPSSSGFSLGFLLGVKSG</sequence>
<feature type="transmembrane region" description="Helical" evidence="6">
    <location>
        <begin position="20"/>
        <end position="37"/>
    </location>
</feature>
<keyword evidence="5 6" id="KW-0472">Membrane</keyword>
<feature type="transmembrane region" description="Helical" evidence="6">
    <location>
        <begin position="44"/>
        <end position="64"/>
    </location>
</feature>
<evidence type="ECO:0000256" key="6">
    <source>
        <dbReference type="SAM" id="Phobius"/>
    </source>
</evidence>
<dbReference type="EMBL" id="JAGRRH010000003">
    <property type="protein sequence ID" value="KAG7372512.1"/>
    <property type="molecule type" value="Genomic_DNA"/>
</dbReference>
<comment type="similarity">
    <text evidence="2">Belongs to the FUN14 family.</text>
</comment>
<dbReference type="PANTHER" id="PTHR21346">
    <property type="entry name" value="FUN14 DOMAIN CONTAINING"/>
    <property type="match status" value="1"/>
</dbReference>
<evidence type="ECO:0000256" key="1">
    <source>
        <dbReference type="ARBA" id="ARBA00004370"/>
    </source>
</evidence>
<dbReference type="OrthoDB" id="163794at2759"/>
<evidence type="ECO:0000256" key="2">
    <source>
        <dbReference type="ARBA" id="ARBA00009160"/>
    </source>
</evidence>
<keyword evidence="3 6" id="KW-0812">Transmembrane</keyword>
<comment type="caution">
    <text evidence="7">The sequence shown here is derived from an EMBL/GenBank/DDBJ whole genome shotgun (WGS) entry which is preliminary data.</text>
</comment>
<evidence type="ECO:0000313" key="7">
    <source>
        <dbReference type="EMBL" id="KAG7372512.1"/>
    </source>
</evidence>
<evidence type="ECO:0000313" key="8">
    <source>
        <dbReference type="Proteomes" id="UP000693970"/>
    </source>
</evidence>
<evidence type="ECO:0000256" key="3">
    <source>
        <dbReference type="ARBA" id="ARBA00022692"/>
    </source>
</evidence>
<name>A0A9K3M234_9STRA</name>
<dbReference type="GO" id="GO:0016020">
    <property type="term" value="C:membrane"/>
    <property type="evidence" value="ECO:0007669"/>
    <property type="project" value="UniProtKB-SubCell"/>
</dbReference>
<reference evidence="7" key="1">
    <citation type="journal article" date="2021" name="Sci. Rep.">
        <title>Diploid genomic architecture of Nitzschia inconspicua, an elite biomass production diatom.</title>
        <authorList>
            <person name="Oliver A."/>
            <person name="Podell S."/>
            <person name="Pinowska A."/>
            <person name="Traller J.C."/>
            <person name="Smith S.R."/>
            <person name="McClure R."/>
            <person name="Beliaev A."/>
            <person name="Bohutskyi P."/>
            <person name="Hill E.A."/>
            <person name="Rabines A."/>
            <person name="Zheng H."/>
            <person name="Allen L.Z."/>
            <person name="Kuo A."/>
            <person name="Grigoriev I.V."/>
            <person name="Allen A.E."/>
            <person name="Hazlebeck D."/>
            <person name="Allen E.E."/>
        </authorList>
    </citation>
    <scope>NUCLEOTIDE SEQUENCE</scope>
    <source>
        <strain evidence="7">Hildebrandi</strain>
    </source>
</reference>
<dbReference type="Pfam" id="PF04930">
    <property type="entry name" value="FUN14"/>
    <property type="match status" value="1"/>
</dbReference>
<keyword evidence="8" id="KW-1185">Reference proteome</keyword>
<keyword evidence="4 6" id="KW-1133">Transmembrane helix</keyword>
<reference evidence="7" key="2">
    <citation type="submission" date="2021-04" db="EMBL/GenBank/DDBJ databases">
        <authorList>
            <person name="Podell S."/>
        </authorList>
    </citation>
    <scope>NUCLEOTIDE SEQUENCE</scope>
    <source>
        <strain evidence="7">Hildebrandi</strain>
    </source>
</reference>
<dbReference type="Proteomes" id="UP000693970">
    <property type="component" value="Unassembled WGS sequence"/>
</dbReference>
<dbReference type="PANTHER" id="PTHR21346:SF10">
    <property type="entry name" value="TRANSMEMBRANE PROTEIN"/>
    <property type="match status" value="1"/>
</dbReference>
<accession>A0A9K3M234</accession>
<protein>
    <submittedName>
        <fullName evidence="7">FUN14 family protein</fullName>
    </submittedName>
</protein>
<dbReference type="InterPro" id="IPR007014">
    <property type="entry name" value="FUN14"/>
</dbReference>
<organism evidence="7 8">
    <name type="scientific">Nitzschia inconspicua</name>
    <dbReference type="NCBI Taxonomy" id="303405"/>
    <lineage>
        <taxon>Eukaryota</taxon>
        <taxon>Sar</taxon>
        <taxon>Stramenopiles</taxon>
        <taxon>Ochrophyta</taxon>
        <taxon>Bacillariophyta</taxon>
        <taxon>Bacillariophyceae</taxon>
        <taxon>Bacillariophycidae</taxon>
        <taxon>Bacillariales</taxon>
        <taxon>Bacillariaceae</taxon>
        <taxon>Nitzschia</taxon>
    </lineage>
</organism>
<evidence type="ECO:0000256" key="5">
    <source>
        <dbReference type="ARBA" id="ARBA00023136"/>
    </source>
</evidence>
<evidence type="ECO:0000256" key="4">
    <source>
        <dbReference type="ARBA" id="ARBA00022989"/>
    </source>
</evidence>
<comment type="subcellular location">
    <subcellularLocation>
        <location evidence="1">Membrane</location>
    </subcellularLocation>
</comment>
<gene>
    <name evidence="7" type="ORF">IV203_018655</name>
</gene>
<proteinExistence type="inferred from homology"/>
<dbReference type="AlphaFoldDB" id="A0A9K3M234"/>